<name>A0A9D4LJ47_DREPO</name>
<evidence type="ECO:0000313" key="2">
    <source>
        <dbReference type="EMBL" id="KAH3858357.1"/>
    </source>
</evidence>
<reference evidence="2" key="1">
    <citation type="journal article" date="2019" name="bioRxiv">
        <title>The Genome of the Zebra Mussel, Dreissena polymorpha: A Resource for Invasive Species Research.</title>
        <authorList>
            <person name="McCartney M.A."/>
            <person name="Auch B."/>
            <person name="Kono T."/>
            <person name="Mallez S."/>
            <person name="Zhang Y."/>
            <person name="Obille A."/>
            <person name="Becker A."/>
            <person name="Abrahante J.E."/>
            <person name="Garbe J."/>
            <person name="Badalamenti J.P."/>
            <person name="Herman A."/>
            <person name="Mangelson H."/>
            <person name="Liachko I."/>
            <person name="Sullivan S."/>
            <person name="Sone E.D."/>
            <person name="Koren S."/>
            <person name="Silverstein K.A.T."/>
            <person name="Beckman K.B."/>
            <person name="Gohl D.M."/>
        </authorList>
    </citation>
    <scope>NUCLEOTIDE SEQUENCE</scope>
    <source>
        <strain evidence="2">Duluth1</strain>
        <tissue evidence="2">Whole animal</tissue>
    </source>
</reference>
<gene>
    <name evidence="2" type="ORF">DPMN_100980</name>
</gene>
<comment type="caution">
    <text evidence="2">The sequence shown here is derived from an EMBL/GenBank/DDBJ whole genome shotgun (WGS) entry which is preliminary data.</text>
</comment>
<keyword evidence="1" id="KW-0732">Signal</keyword>
<dbReference type="AlphaFoldDB" id="A0A9D4LJ47"/>
<keyword evidence="3" id="KW-1185">Reference proteome</keyword>
<reference evidence="2" key="2">
    <citation type="submission" date="2020-11" db="EMBL/GenBank/DDBJ databases">
        <authorList>
            <person name="McCartney M.A."/>
            <person name="Auch B."/>
            <person name="Kono T."/>
            <person name="Mallez S."/>
            <person name="Becker A."/>
            <person name="Gohl D.M."/>
            <person name="Silverstein K.A.T."/>
            <person name="Koren S."/>
            <person name="Bechman K.B."/>
            <person name="Herman A."/>
            <person name="Abrahante J.E."/>
            <person name="Garbe J."/>
        </authorList>
    </citation>
    <scope>NUCLEOTIDE SEQUENCE</scope>
    <source>
        <strain evidence="2">Duluth1</strain>
        <tissue evidence="2">Whole animal</tissue>
    </source>
</reference>
<evidence type="ECO:0000313" key="3">
    <source>
        <dbReference type="Proteomes" id="UP000828390"/>
    </source>
</evidence>
<proteinExistence type="predicted"/>
<feature type="signal peptide" evidence="1">
    <location>
        <begin position="1"/>
        <end position="19"/>
    </location>
</feature>
<feature type="chain" id="PRO_5038470885" evidence="1">
    <location>
        <begin position="20"/>
        <end position="57"/>
    </location>
</feature>
<organism evidence="2 3">
    <name type="scientific">Dreissena polymorpha</name>
    <name type="common">Zebra mussel</name>
    <name type="synonym">Mytilus polymorpha</name>
    <dbReference type="NCBI Taxonomy" id="45954"/>
    <lineage>
        <taxon>Eukaryota</taxon>
        <taxon>Metazoa</taxon>
        <taxon>Spiralia</taxon>
        <taxon>Lophotrochozoa</taxon>
        <taxon>Mollusca</taxon>
        <taxon>Bivalvia</taxon>
        <taxon>Autobranchia</taxon>
        <taxon>Heteroconchia</taxon>
        <taxon>Euheterodonta</taxon>
        <taxon>Imparidentia</taxon>
        <taxon>Neoheterodontei</taxon>
        <taxon>Myida</taxon>
        <taxon>Dreissenoidea</taxon>
        <taxon>Dreissenidae</taxon>
        <taxon>Dreissena</taxon>
    </lineage>
</organism>
<protein>
    <submittedName>
        <fullName evidence="2">Uncharacterized protein</fullName>
    </submittedName>
</protein>
<accession>A0A9D4LJ47</accession>
<sequence>MARVVLLTVMSLLISIVCTSRLENVLDKKINAIRDTMEAEIALLRHDMGTVSSQLTG</sequence>
<dbReference type="EMBL" id="JAIWYP010000003">
    <property type="protein sequence ID" value="KAH3858357.1"/>
    <property type="molecule type" value="Genomic_DNA"/>
</dbReference>
<dbReference type="Proteomes" id="UP000828390">
    <property type="component" value="Unassembled WGS sequence"/>
</dbReference>
<evidence type="ECO:0000256" key="1">
    <source>
        <dbReference type="SAM" id="SignalP"/>
    </source>
</evidence>